<dbReference type="EMBL" id="WVTD01000003">
    <property type="protein sequence ID" value="MYL97406.1"/>
    <property type="molecule type" value="Genomic_DNA"/>
</dbReference>
<gene>
    <name evidence="2" type="ORF">GR702_06420</name>
</gene>
<organism evidence="2 3">
    <name type="scientific">Novosphingobium silvae</name>
    <dbReference type="NCBI Taxonomy" id="2692619"/>
    <lineage>
        <taxon>Bacteria</taxon>
        <taxon>Pseudomonadati</taxon>
        <taxon>Pseudomonadota</taxon>
        <taxon>Alphaproteobacteria</taxon>
        <taxon>Sphingomonadales</taxon>
        <taxon>Sphingomonadaceae</taxon>
        <taxon>Novosphingobium</taxon>
    </lineage>
</organism>
<dbReference type="Proteomes" id="UP000465810">
    <property type="component" value="Unassembled WGS sequence"/>
</dbReference>
<evidence type="ECO:0000259" key="1">
    <source>
        <dbReference type="Pfam" id="PF01738"/>
    </source>
</evidence>
<comment type="caution">
    <text evidence="2">The sequence shown here is derived from an EMBL/GenBank/DDBJ whole genome shotgun (WGS) entry which is preliminary data.</text>
</comment>
<dbReference type="SUPFAM" id="SSF53474">
    <property type="entry name" value="alpha/beta-Hydrolases"/>
    <property type="match status" value="1"/>
</dbReference>
<dbReference type="PANTHER" id="PTHR22946">
    <property type="entry name" value="DIENELACTONE HYDROLASE DOMAIN-CONTAINING PROTEIN-RELATED"/>
    <property type="match status" value="1"/>
</dbReference>
<accession>A0A7X4GF25</accession>
<dbReference type="RefSeq" id="WP_160985128.1">
    <property type="nucleotide sequence ID" value="NZ_WVTD01000003.1"/>
</dbReference>
<dbReference type="InterPro" id="IPR002925">
    <property type="entry name" value="Dienelactn_hydro"/>
</dbReference>
<name>A0A7X4GF25_9SPHN</name>
<reference evidence="2 3" key="1">
    <citation type="submission" date="2019-12" db="EMBL/GenBank/DDBJ databases">
        <authorList>
            <person name="Feng G."/>
            <person name="Zhu H."/>
        </authorList>
    </citation>
    <scope>NUCLEOTIDE SEQUENCE [LARGE SCALE GENOMIC DNA]</scope>
    <source>
        <strain evidence="2 3">FGD1</strain>
    </source>
</reference>
<sequence length="239" mass="25467">MQGTFEPVQCYHDGVTLDGFAARPESGETHPAVMMFPGAAGPGPSFRAAARELARKGWLVVEADMYGKGADLSTPQAAGIHFAELLKQPHIIRERAVAWFEAVRAMPRVDAARIAAIGYCFGGRCVLELARSGAAVRSVSAFHALLTTHAPAREGEVSAHVAVWAGGRDPYAPVSEFDSLRAELDRAGVDYQATLFSQARHAFTDPDHDGIAEGISYDPTAHRIAWSGTLALLEATLAG</sequence>
<dbReference type="AlphaFoldDB" id="A0A7X4GF25"/>
<dbReference type="InterPro" id="IPR029058">
    <property type="entry name" value="AB_hydrolase_fold"/>
</dbReference>
<feature type="domain" description="Dienelactone hydrolase" evidence="1">
    <location>
        <begin position="17"/>
        <end position="235"/>
    </location>
</feature>
<keyword evidence="2" id="KW-0378">Hydrolase</keyword>
<keyword evidence="3" id="KW-1185">Reference proteome</keyword>
<dbReference type="PANTHER" id="PTHR22946:SF0">
    <property type="entry name" value="DIENELACTONE HYDROLASE DOMAIN-CONTAINING PROTEIN"/>
    <property type="match status" value="1"/>
</dbReference>
<dbReference type="InterPro" id="IPR050261">
    <property type="entry name" value="FrsA_esterase"/>
</dbReference>
<dbReference type="Gene3D" id="3.40.50.1820">
    <property type="entry name" value="alpha/beta hydrolase"/>
    <property type="match status" value="1"/>
</dbReference>
<protein>
    <submittedName>
        <fullName evidence="2">Dienelactone hydrolase family protein</fullName>
    </submittedName>
</protein>
<proteinExistence type="predicted"/>
<evidence type="ECO:0000313" key="3">
    <source>
        <dbReference type="Proteomes" id="UP000465810"/>
    </source>
</evidence>
<evidence type="ECO:0000313" key="2">
    <source>
        <dbReference type="EMBL" id="MYL97406.1"/>
    </source>
</evidence>
<dbReference type="GO" id="GO:0016787">
    <property type="term" value="F:hydrolase activity"/>
    <property type="evidence" value="ECO:0007669"/>
    <property type="project" value="UniProtKB-KW"/>
</dbReference>
<dbReference type="Pfam" id="PF01738">
    <property type="entry name" value="DLH"/>
    <property type="match status" value="1"/>
</dbReference>